<organism evidence="7 8">
    <name type="scientific">Skermanella cutis</name>
    <dbReference type="NCBI Taxonomy" id="2775420"/>
    <lineage>
        <taxon>Bacteria</taxon>
        <taxon>Pseudomonadati</taxon>
        <taxon>Pseudomonadota</taxon>
        <taxon>Alphaproteobacteria</taxon>
        <taxon>Rhodospirillales</taxon>
        <taxon>Azospirillaceae</taxon>
        <taxon>Skermanella</taxon>
    </lineage>
</organism>
<dbReference type="InterPro" id="IPR006638">
    <property type="entry name" value="Elp3/MiaA/NifB-like_rSAM"/>
</dbReference>
<evidence type="ECO:0000256" key="5">
    <source>
        <dbReference type="ARBA" id="ARBA00023014"/>
    </source>
</evidence>
<keyword evidence="4" id="KW-0408">Iron</keyword>
<dbReference type="SFLD" id="SFLDG01082">
    <property type="entry name" value="B12-binding_domain_containing"/>
    <property type="match status" value="1"/>
</dbReference>
<evidence type="ECO:0000259" key="6">
    <source>
        <dbReference type="PROSITE" id="PS51918"/>
    </source>
</evidence>
<dbReference type="SFLD" id="SFLDS00029">
    <property type="entry name" value="Radical_SAM"/>
    <property type="match status" value="1"/>
</dbReference>
<reference evidence="7" key="1">
    <citation type="submission" date="2021-02" db="EMBL/GenBank/DDBJ databases">
        <title>Skermanella TT6 skin isolate.</title>
        <authorList>
            <person name="Lee K."/>
            <person name="Ganzorig M."/>
        </authorList>
    </citation>
    <scope>NUCLEOTIDE SEQUENCE</scope>
    <source>
        <strain evidence="7">TT6</strain>
    </source>
</reference>
<evidence type="ECO:0000256" key="1">
    <source>
        <dbReference type="ARBA" id="ARBA00001966"/>
    </source>
</evidence>
<feature type="domain" description="Radical SAM core" evidence="6">
    <location>
        <begin position="200"/>
        <end position="416"/>
    </location>
</feature>
<keyword evidence="3" id="KW-0479">Metal-binding</keyword>
<dbReference type="PANTHER" id="PTHR43409:SF7">
    <property type="entry name" value="BLL1977 PROTEIN"/>
    <property type="match status" value="1"/>
</dbReference>
<dbReference type="Proteomes" id="UP000595197">
    <property type="component" value="Chromosome"/>
</dbReference>
<dbReference type="EMBL" id="CP067420">
    <property type="protein sequence ID" value="QQP91061.1"/>
    <property type="molecule type" value="Genomic_DNA"/>
</dbReference>
<keyword evidence="5" id="KW-0411">Iron-sulfur</keyword>
<dbReference type="Gene3D" id="3.40.50.280">
    <property type="entry name" value="Cobalamin-binding domain"/>
    <property type="match status" value="1"/>
</dbReference>
<dbReference type="SUPFAM" id="SSF102114">
    <property type="entry name" value="Radical SAM enzymes"/>
    <property type="match status" value="1"/>
</dbReference>
<name>A0ABX7B9L8_9PROT</name>
<dbReference type="PROSITE" id="PS51918">
    <property type="entry name" value="RADICAL_SAM"/>
    <property type="match status" value="1"/>
</dbReference>
<proteinExistence type="predicted"/>
<dbReference type="CDD" id="cd01335">
    <property type="entry name" value="Radical_SAM"/>
    <property type="match status" value="1"/>
</dbReference>
<gene>
    <name evidence="7" type="ORF">IGS68_07550</name>
</gene>
<dbReference type="InterPro" id="IPR058240">
    <property type="entry name" value="rSAM_sf"/>
</dbReference>
<dbReference type="SMART" id="SM00729">
    <property type="entry name" value="Elp3"/>
    <property type="match status" value="1"/>
</dbReference>
<dbReference type="InterPro" id="IPR051198">
    <property type="entry name" value="BchE-like"/>
</dbReference>
<protein>
    <submittedName>
        <fullName evidence="7">TIGR04295 family B12-binding domain-containing radical SAM protein</fullName>
    </submittedName>
</protein>
<evidence type="ECO:0000313" key="8">
    <source>
        <dbReference type="Proteomes" id="UP000595197"/>
    </source>
</evidence>
<evidence type="ECO:0000313" key="7">
    <source>
        <dbReference type="EMBL" id="QQP91061.1"/>
    </source>
</evidence>
<evidence type="ECO:0000256" key="3">
    <source>
        <dbReference type="ARBA" id="ARBA00022723"/>
    </source>
</evidence>
<dbReference type="RefSeq" id="WP_201078588.1">
    <property type="nucleotide sequence ID" value="NZ_CP067420.1"/>
</dbReference>
<sequence length="434" mass="49043">MKFALINPNWNFDGSIYFGCREPHLPLEYGYSKALIERAGHEAMIIDGQLMDLGLDEIRARVTDYAPDFTVVTTAPSYLFWRCAPPELRVPQEVLKAVGDVGGTLVAVGPHGSTTPRAAYAKLGVDVVVMGECEELLPRLADEPWDSIPSICFGPRDNPKVNGGPFASRFTDLPALSWPDEWVARHHHHHHRFDIDTNGPRPGPGAEMETSRGCPYRCSFCAKENFRDKYRKRPLPVILEELDRLIAQGVEYVYFIDEIFLPNAELLEALAGRRIKFGVQTRIDLWKEPMLELLGRAGCVSIEAGVESLTPEGRQALDKNCRMSTDELTDRLIFAKRHVAFVQANLIEAGTDDQAMVDAWRKRLLEHGVWANEPVPLFPYPGSPDYRKLWGLPDDQAWERALDHYLTHHVDFSDIQDQRPLPLRELELAAPDGR</sequence>
<evidence type="ECO:0000256" key="2">
    <source>
        <dbReference type="ARBA" id="ARBA00022691"/>
    </source>
</evidence>
<accession>A0ABX7B9L8</accession>
<dbReference type="Gene3D" id="3.80.30.20">
    <property type="entry name" value="tm_1862 like domain"/>
    <property type="match status" value="1"/>
</dbReference>
<dbReference type="InterPro" id="IPR027559">
    <property type="entry name" value="B12_rSAM_oligo"/>
</dbReference>
<dbReference type="NCBIfam" id="TIGR04295">
    <property type="entry name" value="B12_rSAM_oligo"/>
    <property type="match status" value="1"/>
</dbReference>
<keyword evidence="8" id="KW-1185">Reference proteome</keyword>
<comment type="cofactor">
    <cofactor evidence="1">
        <name>[4Fe-4S] cluster</name>
        <dbReference type="ChEBI" id="CHEBI:49883"/>
    </cofactor>
</comment>
<dbReference type="InterPro" id="IPR023404">
    <property type="entry name" value="rSAM_horseshoe"/>
</dbReference>
<dbReference type="Pfam" id="PF04055">
    <property type="entry name" value="Radical_SAM"/>
    <property type="match status" value="1"/>
</dbReference>
<evidence type="ECO:0000256" key="4">
    <source>
        <dbReference type="ARBA" id="ARBA00023004"/>
    </source>
</evidence>
<keyword evidence="2" id="KW-0949">S-adenosyl-L-methionine</keyword>
<dbReference type="PANTHER" id="PTHR43409">
    <property type="entry name" value="ANAEROBIC MAGNESIUM-PROTOPORPHYRIN IX MONOMETHYL ESTER CYCLASE-RELATED"/>
    <property type="match status" value="1"/>
</dbReference>
<dbReference type="InterPro" id="IPR007197">
    <property type="entry name" value="rSAM"/>
</dbReference>